<protein>
    <recommendedName>
        <fullName evidence="3">Magnesium transporter MgtE intracellular domain-containing protein</fullName>
    </recommendedName>
</protein>
<feature type="transmembrane region" description="Helical" evidence="2">
    <location>
        <begin position="16"/>
        <end position="41"/>
    </location>
</feature>
<reference evidence="4 5" key="1">
    <citation type="submission" date="2018-11" db="EMBL/GenBank/DDBJ databases">
        <title>Phylogenetic determinants of toxin gene distribution in genomes of Brevibacillus laterosporus.</title>
        <authorList>
            <person name="Glare T.R."/>
            <person name="Durrant A."/>
            <person name="Berry C."/>
            <person name="Palma L."/>
            <person name="Ormskirk M."/>
            <person name="Cox M.O."/>
        </authorList>
    </citation>
    <scope>NUCLEOTIDE SEQUENCE [LARGE SCALE GENOMIC DNA]</scope>
    <source>
        <strain evidence="4 5">1821L</strain>
    </source>
</reference>
<dbReference type="SUPFAM" id="SSF158791">
    <property type="entry name" value="MgtE N-terminal domain-like"/>
    <property type="match status" value="1"/>
</dbReference>
<dbReference type="Gene3D" id="1.25.60.10">
    <property type="entry name" value="MgtE N-terminal domain-like"/>
    <property type="match status" value="1"/>
</dbReference>
<evidence type="ECO:0000313" key="4">
    <source>
        <dbReference type="EMBL" id="QDX94996.1"/>
    </source>
</evidence>
<feature type="domain" description="Magnesium transporter MgtE intracellular" evidence="3">
    <location>
        <begin position="142"/>
        <end position="198"/>
    </location>
</feature>
<organism evidence="4 5">
    <name type="scientific">Brevibacillus laterosporus</name>
    <name type="common">Bacillus laterosporus</name>
    <dbReference type="NCBI Taxonomy" id="1465"/>
    <lineage>
        <taxon>Bacteria</taxon>
        <taxon>Bacillati</taxon>
        <taxon>Bacillota</taxon>
        <taxon>Bacilli</taxon>
        <taxon>Bacillales</taxon>
        <taxon>Paenibacillaceae</taxon>
        <taxon>Brevibacillus</taxon>
    </lineage>
</organism>
<evidence type="ECO:0000256" key="1">
    <source>
        <dbReference type="SAM" id="MobiDB-lite"/>
    </source>
</evidence>
<dbReference type="InterPro" id="IPR006668">
    <property type="entry name" value="Mg_transptr_MgtE_intracell_dom"/>
</dbReference>
<keyword evidence="2" id="KW-0472">Membrane</keyword>
<keyword evidence="2" id="KW-0812">Transmembrane</keyword>
<gene>
    <name evidence="4" type="ORF">EEL30_23520</name>
</gene>
<evidence type="ECO:0000259" key="3">
    <source>
        <dbReference type="Pfam" id="PF03448"/>
    </source>
</evidence>
<keyword evidence="5" id="KW-1185">Reference proteome</keyword>
<proteinExistence type="predicted"/>
<dbReference type="Pfam" id="PF03448">
    <property type="entry name" value="MgtE_N"/>
    <property type="match status" value="1"/>
</dbReference>
<feature type="compositionally biased region" description="Basic and acidic residues" evidence="1">
    <location>
        <begin position="74"/>
        <end position="85"/>
    </location>
</feature>
<dbReference type="EMBL" id="CP033464">
    <property type="protein sequence ID" value="QDX94996.1"/>
    <property type="molecule type" value="Genomic_DNA"/>
</dbReference>
<evidence type="ECO:0000313" key="5">
    <source>
        <dbReference type="Proteomes" id="UP000319432"/>
    </source>
</evidence>
<dbReference type="InterPro" id="IPR038076">
    <property type="entry name" value="MgtE_N_sf"/>
</dbReference>
<feature type="region of interest" description="Disordered" evidence="1">
    <location>
        <begin position="68"/>
        <end position="102"/>
    </location>
</feature>
<dbReference type="Proteomes" id="UP000319432">
    <property type="component" value="Chromosome"/>
</dbReference>
<name>A0A502IM96_BRELA</name>
<dbReference type="AlphaFoldDB" id="A0A502IM96"/>
<sequence length="302" mass="33467">MEEEIQEEREYNRLEWLLYIIVIPALFASLLAGILASLLGYNVVGSVKDWLNSIPYVEKLIPDDATTSQTVADNKAESKESKESKAAQANEDATKTKQAAAQLQKEVSQKESTIAALQKQIDDLKRTTEEKRLKEEERQKQFQDLAKVYSSMSAKNAAAIVGNLSKEEAVVVLSKMKTDEQAQLLAKMDPKKAADISILLKDNQISKDDDIAALQQRVQILTKALSETRETNRIDAEKLSNSFQSMNTGDASKILISLYKINAERALSVLGQVSDSKRGELLGEISKTNPELAARLTNALPR</sequence>
<dbReference type="OrthoDB" id="2381574at2"/>
<accession>A0A502IM96</accession>
<evidence type="ECO:0000256" key="2">
    <source>
        <dbReference type="SAM" id="Phobius"/>
    </source>
</evidence>
<keyword evidence="2" id="KW-1133">Transmembrane helix</keyword>